<evidence type="ECO:0000256" key="1">
    <source>
        <dbReference type="HAMAP-Rule" id="MF_00775"/>
    </source>
</evidence>
<comment type="similarity">
    <text evidence="1">Belongs to the UPF0311 family.</text>
</comment>
<sequence length="146" mass="15915">MEFIGQVEVAVGPPRRIGAGPGGERRIIPILGGRVGGPRLQGEVLPGGADYQLIRPDGVAEIEARYTLQLTDGALVYVVNRGIRHAAPEDMARLLRGEPVPAERVYFRTAPVFETAAPALQWLHRSLFLGLGERQPETVIIRIFSV</sequence>
<dbReference type="HAMAP" id="MF_00775">
    <property type="entry name" value="UPF0311"/>
    <property type="match status" value="1"/>
</dbReference>
<protein>
    <recommendedName>
        <fullName evidence="1">UPF0311 protein CKO45_30800</fullName>
    </recommendedName>
</protein>
<dbReference type="InterPro" id="IPR020915">
    <property type="entry name" value="UPF0311"/>
</dbReference>
<accession>A0ABS1D7V8</accession>
<gene>
    <name evidence="2" type="ORF">CKO45_30800</name>
</gene>
<proteinExistence type="inferred from homology"/>
<evidence type="ECO:0000313" key="2">
    <source>
        <dbReference type="EMBL" id="MBK1662568.1"/>
    </source>
</evidence>
<comment type="caution">
    <text evidence="2">The sequence shown here is derived from an EMBL/GenBank/DDBJ whole genome shotgun (WGS) entry which is preliminary data.</text>
</comment>
<dbReference type="PANTHER" id="PTHR37315:SF1">
    <property type="entry name" value="UPF0311 PROTEIN BLR7842"/>
    <property type="match status" value="1"/>
</dbReference>
<keyword evidence="3" id="KW-1185">Reference proteome</keyword>
<name>A0ABS1D7V8_9PROT</name>
<dbReference type="Proteomes" id="UP000697995">
    <property type="component" value="Unassembled WGS sequence"/>
</dbReference>
<organism evidence="2 3">
    <name type="scientific">Paracraurococcus ruber</name>
    <dbReference type="NCBI Taxonomy" id="77675"/>
    <lineage>
        <taxon>Bacteria</taxon>
        <taxon>Pseudomonadati</taxon>
        <taxon>Pseudomonadota</taxon>
        <taxon>Alphaproteobacteria</taxon>
        <taxon>Acetobacterales</taxon>
        <taxon>Roseomonadaceae</taxon>
        <taxon>Paracraurococcus</taxon>
    </lineage>
</organism>
<dbReference type="Pfam" id="PF11578">
    <property type="entry name" value="DUF3237"/>
    <property type="match status" value="1"/>
</dbReference>
<reference evidence="2 3" key="1">
    <citation type="journal article" date="2020" name="Microorganisms">
        <title>Osmotic Adaptation and Compatible Solute Biosynthesis of Phototrophic Bacteria as Revealed from Genome Analyses.</title>
        <authorList>
            <person name="Imhoff J.F."/>
            <person name="Rahn T."/>
            <person name="Kunzel S."/>
            <person name="Keller A."/>
            <person name="Neulinger S.C."/>
        </authorList>
    </citation>
    <scope>NUCLEOTIDE SEQUENCE [LARGE SCALE GENOMIC DNA]</scope>
    <source>
        <strain evidence="2 3">DSM 15382</strain>
    </source>
</reference>
<dbReference type="PANTHER" id="PTHR37315">
    <property type="entry name" value="UPF0311 PROTEIN BLR7842"/>
    <property type="match status" value="1"/>
</dbReference>
<dbReference type="Gene3D" id="2.40.160.20">
    <property type="match status" value="1"/>
</dbReference>
<dbReference type="EMBL" id="NRSG01000616">
    <property type="protein sequence ID" value="MBK1662568.1"/>
    <property type="molecule type" value="Genomic_DNA"/>
</dbReference>
<evidence type="ECO:0000313" key="3">
    <source>
        <dbReference type="Proteomes" id="UP000697995"/>
    </source>
</evidence>